<protein>
    <submittedName>
        <fullName evidence="2">DUF262 domain-containing protein</fullName>
    </submittedName>
</protein>
<dbReference type="Pfam" id="PF03235">
    <property type="entry name" value="GmrSD_N"/>
    <property type="match status" value="1"/>
</dbReference>
<evidence type="ECO:0000313" key="3">
    <source>
        <dbReference type="Proteomes" id="UP001597073"/>
    </source>
</evidence>
<proteinExistence type="predicted"/>
<feature type="domain" description="GmrSD restriction endonucleases N-terminal" evidence="1">
    <location>
        <begin position="12"/>
        <end position="284"/>
    </location>
</feature>
<dbReference type="InterPro" id="IPR004919">
    <property type="entry name" value="GmrSD_N"/>
</dbReference>
<accession>A0ABW2ZM11</accession>
<dbReference type="EMBL" id="JBHTIA010000024">
    <property type="protein sequence ID" value="MFD0767161.1"/>
    <property type="molecule type" value="Genomic_DNA"/>
</dbReference>
<sequence length="827" mass="96894">MSNIENINTFWQIISEHQIEIPVIQRDYAQGRNTERITEIREKLIIDISAALLGDKDQGLHLDFVYGRIEGKDHAAILARNKNAVKGVLSAVKQYAETLNLETAFEIRERQEESTALKSTKLIPLDGQQRLTTLYLLHWYTLMRLDLPDKKALLETLQGFRYKTRKSTMQFCAFLARPDTLRIGTTAADGPLSKQVRRSTYYFKIWDNDPSVKGMLVMLDALHNQFRDADVNVMAQIWDGLTFGKRVTFDFLDLDKLDQTDELYVKMNARGKQLTDFEHFKAWLIEHIKKMDPAPADQDWEEKIDTTWLDMFWRKRASGSNSVDKLIYNFIKSVNLYQYVNSGNEAAVDKKLIETIREQNRDKNFIPLRKFEQTGFFTATSLDFLFKVLDTLIKLSPVADAHLSDIFTEPFTSGKPGADRSTISSFYLKDNQFPQLTDRVYYYAFILFIIDFPDLSDPDNVLRYQAWMRMTRNLIYNTYIQNPDNFINAIRSIRELSEHKSTIEDALLNKDIKVSFFESQAREEKLKLRYFRNAEWKAKILEYENHPYFYGQIKFIFDLLGDDRDDRDDLGLFIHYGDKLAVLFNGDIERNHHLLQRALLAKGDYTVYESNNRYSFCKSDNGGLRVRNDNWRKVFDNKDRLSILKTLLDDQRHLSEIMQDHDRTGWEKYAISCPVIISYCKERLFDRANKDGLDIRLLKGTSYSGKHTDMYLLVLEQHLKQQSKFDIKHVDVNFNRRPDNYARLEITNRTKDLFIFINYSYSLEGNKKGFEIRVDTSRYQQEIASALSGFMSKDQNHYYAVVNEIAEMDNVLTTITESTLKLENLFS</sequence>
<evidence type="ECO:0000259" key="1">
    <source>
        <dbReference type="Pfam" id="PF03235"/>
    </source>
</evidence>
<reference evidence="3" key="1">
    <citation type="journal article" date="2019" name="Int. J. Syst. Evol. Microbiol.">
        <title>The Global Catalogue of Microorganisms (GCM) 10K type strain sequencing project: providing services to taxonomists for standard genome sequencing and annotation.</title>
        <authorList>
            <consortium name="The Broad Institute Genomics Platform"/>
            <consortium name="The Broad Institute Genome Sequencing Center for Infectious Disease"/>
            <person name="Wu L."/>
            <person name="Ma J."/>
        </authorList>
    </citation>
    <scope>NUCLEOTIDE SEQUENCE [LARGE SCALE GENOMIC DNA]</scope>
    <source>
        <strain evidence="3">CCUG 60742</strain>
    </source>
</reference>
<evidence type="ECO:0000313" key="2">
    <source>
        <dbReference type="EMBL" id="MFD0767161.1"/>
    </source>
</evidence>
<dbReference type="RefSeq" id="WP_377145696.1">
    <property type="nucleotide sequence ID" value="NZ_JBHTIA010000024.1"/>
</dbReference>
<name>A0ABW2ZM11_9SPHI</name>
<gene>
    <name evidence="2" type="ORF">ACFQZI_20065</name>
</gene>
<dbReference type="Proteomes" id="UP001597073">
    <property type="component" value="Unassembled WGS sequence"/>
</dbReference>
<comment type="caution">
    <text evidence="2">The sequence shown here is derived from an EMBL/GenBank/DDBJ whole genome shotgun (WGS) entry which is preliminary data.</text>
</comment>
<organism evidence="2 3">
    <name type="scientific">Mucilaginibacter lutimaris</name>
    <dbReference type="NCBI Taxonomy" id="931629"/>
    <lineage>
        <taxon>Bacteria</taxon>
        <taxon>Pseudomonadati</taxon>
        <taxon>Bacteroidota</taxon>
        <taxon>Sphingobacteriia</taxon>
        <taxon>Sphingobacteriales</taxon>
        <taxon>Sphingobacteriaceae</taxon>
        <taxon>Mucilaginibacter</taxon>
    </lineage>
</organism>
<keyword evidence="3" id="KW-1185">Reference proteome</keyword>